<dbReference type="PANTHER" id="PTHR30093:SF34">
    <property type="entry name" value="PREPILIN PEPTIDASE-DEPENDENT PROTEIN D"/>
    <property type="match status" value="1"/>
</dbReference>
<evidence type="ECO:0000256" key="1">
    <source>
        <dbReference type="ARBA" id="ARBA00004167"/>
    </source>
</evidence>
<reference evidence="7" key="1">
    <citation type="submission" date="2016-10" db="EMBL/GenBank/DDBJ databases">
        <title>Sequence of Gallionella enrichment culture.</title>
        <authorList>
            <person name="Poehlein A."/>
            <person name="Muehling M."/>
            <person name="Daniel R."/>
        </authorList>
    </citation>
    <scope>NUCLEOTIDE SEQUENCE</scope>
</reference>
<dbReference type="SUPFAM" id="SSF54523">
    <property type="entry name" value="Pili subunits"/>
    <property type="match status" value="1"/>
</dbReference>
<dbReference type="InterPro" id="IPR001082">
    <property type="entry name" value="Pilin"/>
</dbReference>
<dbReference type="PRINTS" id="PR00885">
    <property type="entry name" value="BCTERIALGSPH"/>
</dbReference>
<dbReference type="Gene3D" id="3.30.700.10">
    <property type="entry name" value="Glycoprotein, Type 4 Pilin"/>
    <property type="match status" value="1"/>
</dbReference>
<organism evidence="7">
    <name type="scientific">mine drainage metagenome</name>
    <dbReference type="NCBI Taxonomy" id="410659"/>
    <lineage>
        <taxon>unclassified sequences</taxon>
        <taxon>metagenomes</taxon>
        <taxon>ecological metagenomes</taxon>
    </lineage>
</organism>
<keyword evidence="2" id="KW-0488">Methylation</keyword>
<dbReference type="GO" id="GO:0044096">
    <property type="term" value="C:type IV pilus"/>
    <property type="evidence" value="ECO:0007669"/>
    <property type="project" value="TreeGrafter"/>
</dbReference>
<dbReference type="EMBL" id="MLJW01000072">
    <property type="protein sequence ID" value="OIR02775.1"/>
    <property type="molecule type" value="Genomic_DNA"/>
</dbReference>
<proteinExistence type="predicted"/>
<evidence type="ECO:0000313" key="7">
    <source>
        <dbReference type="EMBL" id="OIR02775.1"/>
    </source>
</evidence>
<name>A0A1J5S3E1_9ZZZZ</name>
<comment type="subcellular location">
    <subcellularLocation>
        <location evidence="1">Membrane</location>
        <topology evidence="1">Single-pass membrane protein</topology>
    </subcellularLocation>
</comment>
<dbReference type="GO" id="GO:0007155">
    <property type="term" value="P:cell adhesion"/>
    <property type="evidence" value="ECO:0007669"/>
    <property type="project" value="InterPro"/>
</dbReference>
<dbReference type="InterPro" id="IPR012902">
    <property type="entry name" value="N_methyl_site"/>
</dbReference>
<gene>
    <name evidence="7" type="primary">fimA_8</name>
    <name evidence="7" type="ORF">GALL_152290</name>
</gene>
<dbReference type="GO" id="GO:0015628">
    <property type="term" value="P:protein secretion by the type II secretion system"/>
    <property type="evidence" value="ECO:0007669"/>
    <property type="project" value="InterPro"/>
</dbReference>
<dbReference type="NCBIfam" id="TIGR02532">
    <property type="entry name" value="IV_pilin_GFxxxE"/>
    <property type="match status" value="1"/>
</dbReference>
<dbReference type="GO" id="GO:0016020">
    <property type="term" value="C:membrane"/>
    <property type="evidence" value="ECO:0007669"/>
    <property type="project" value="UniProtKB-SubCell"/>
</dbReference>
<dbReference type="PROSITE" id="PS00409">
    <property type="entry name" value="PROKAR_NTER_METHYL"/>
    <property type="match status" value="1"/>
</dbReference>
<protein>
    <submittedName>
        <fullName evidence="7">Fimbrial protein</fullName>
    </submittedName>
</protein>
<dbReference type="GO" id="GO:0015627">
    <property type="term" value="C:type II protein secretion system complex"/>
    <property type="evidence" value="ECO:0007669"/>
    <property type="project" value="InterPro"/>
</dbReference>
<keyword evidence="3 6" id="KW-0812">Transmembrane</keyword>
<sequence>MSKSKQQGFTLIELMIVVAIIGILAAIAIPMYGNYTSRAHASGTMSELASVKTAVALCAQTTGNLAECVQGAHGVPSTIDTTPNVLAGATVGAGGKAGVIVATSSATSTSGANLTVIDTPKMGSTSMTWTNTGTICNSTRGMSPGEGDCP</sequence>
<dbReference type="InterPro" id="IPR045584">
    <property type="entry name" value="Pilin-like"/>
</dbReference>
<accession>A0A1J5S3E1</accession>
<evidence type="ECO:0000256" key="3">
    <source>
        <dbReference type="ARBA" id="ARBA00022692"/>
    </source>
</evidence>
<dbReference type="PANTHER" id="PTHR30093">
    <property type="entry name" value="GENERAL SECRETION PATHWAY PROTEIN G"/>
    <property type="match status" value="1"/>
</dbReference>
<keyword evidence="4 6" id="KW-1133">Transmembrane helix</keyword>
<comment type="caution">
    <text evidence="7">The sequence shown here is derived from an EMBL/GenBank/DDBJ whole genome shotgun (WGS) entry which is preliminary data.</text>
</comment>
<dbReference type="Pfam" id="PF00114">
    <property type="entry name" value="Pilin"/>
    <property type="match status" value="1"/>
</dbReference>
<evidence type="ECO:0000256" key="4">
    <source>
        <dbReference type="ARBA" id="ARBA00022989"/>
    </source>
</evidence>
<dbReference type="Pfam" id="PF07963">
    <property type="entry name" value="N_methyl"/>
    <property type="match status" value="1"/>
</dbReference>
<feature type="transmembrane region" description="Helical" evidence="6">
    <location>
        <begin position="12"/>
        <end position="32"/>
    </location>
</feature>
<dbReference type="InterPro" id="IPR002416">
    <property type="entry name" value="T2SS_protein-GspH"/>
</dbReference>
<dbReference type="GO" id="GO:0043107">
    <property type="term" value="P:type IV pilus-dependent motility"/>
    <property type="evidence" value="ECO:0007669"/>
    <property type="project" value="TreeGrafter"/>
</dbReference>
<evidence type="ECO:0000256" key="5">
    <source>
        <dbReference type="ARBA" id="ARBA00023136"/>
    </source>
</evidence>
<evidence type="ECO:0000256" key="2">
    <source>
        <dbReference type="ARBA" id="ARBA00022481"/>
    </source>
</evidence>
<evidence type="ECO:0000256" key="6">
    <source>
        <dbReference type="SAM" id="Phobius"/>
    </source>
</evidence>
<keyword evidence="5 6" id="KW-0472">Membrane</keyword>
<dbReference type="AlphaFoldDB" id="A0A1J5S3E1"/>